<keyword evidence="7" id="KW-0813">Transport</keyword>
<name>N6U7T6_DENPD</name>
<organism evidence="8">
    <name type="scientific">Dendroctonus ponderosae</name>
    <name type="common">Mountain pine beetle</name>
    <dbReference type="NCBI Taxonomy" id="77166"/>
    <lineage>
        <taxon>Eukaryota</taxon>
        <taxon>Metazoa</taxon>
        <taxon>Ecdysozoa</taxon>
        <taxon>Arthropoda</taxon>
        <taxon>Hexapoda</taxon>
        <taxon>Insecta</taxon>
        <taxon>Pterygota</taxon>
        <taxon>Neoptera</taxon>
        <taxon>Endopterygota</taxon>
        <taxon>Coleoptera</taxon>
        <taxon>Polyphaga</taxon>
        <taxon>Cucujiformia</taxon>
        <taxon>Curculionidae</taxon>
        <taxon>Scolytinae</taxon>
        <taxon>Dendroctonus</taxon>
    </lineage>
</organism>
<proteinExistence type="inferred from homology"/>
<evidence type="ECO:0000256" key="5">
    <source>
        <dbReference type="ARBA" id="ARBA00023053"/>
    </source>
</evidence>
<feature type="non-terminal residue" evidence="8">
    <location>
        <position position="747"/>
    </location>
</feature>
<dbReference type="PANTHER" id="PTHR11662:SF280">
    <property type="entry name" value="FI21844P1-RELATED"/>
    <property type="match status" value="1"/>
</dbReference>
<dbReference type="GO" id="GO:0016020">
    <property type="term" value="C:membrane"/>
    <property type="evidence" value="ECO:0007669"/>
    <property type="project" value="UniProtKB-SubCell"/>
</dbReference>
<comment type="subcellular location">
    <subcellularLocation>
        <location evidence="1">Membrane</location>
        <topology evidence="1">Multi-pass membrane protein</topology>
    </subcellularLocation>
</comment>
<dbReference type="InterPro" id="IPR050382">
    <property type="entry name" value="MFS_Na/Anion_cotransporter"/>
</dbReference>
<evidence type="ECO:0000313" key="8">
    <source>
        <dbReference type="EMBL" id="ENN77735.1"/>
    </source>
</evidence>
<dbReference type="FunFam" id="1.20.1250.20:FF:000144">
    <property type="entry name" value="Picot, isoform B"/>
    <property type="match status" value="1"/>
</dbReference>
<dbReference type="Gene3D" id="1.20.1250.20">
    <property type="entry name" value="MFS general substrate transporter like domains"/>
    <property type="match status" value="3"/>
</dbReference>
<dbReference type="InterPro" id="IPR011701">
    <property type="entry name" value="MFS"/>
</dbReference>
<dbReference type="EMBL" id="KB740939">
    <property type="protein sequence ID" value="ENN77735.1"/>
    <property type="molecule type" value="Genomic_DNA"/>
</dbReference>
<feature type="non-terminal residue" evidence="8">
    <location>
        <position position="1"/>
    </location>
</feature>
<keyword evidence="7" id="KW-0406">Ion transport</keyword>
<dbReference type="OrthoDB" id="2985014at2759"/>
<comment type="similarity">
    <text evidence="2">Belongs to the major facilitator superfamily. Sodium/anion cotransporter family.</text>
</comment>
<evidence type="ECO:0000256" key="4">
    <source>
        <dbReference type="ARBA" id="ARBA00022989"/>
    </source>
</evidence>
<keyword evidence="4" id="KW-1133">Transmembrane helix</keyword>
<keyword evidence="3" id="KW-0812">Transmembrane</keyword>
<reference evidence="8" key="1">
    <citation type="journal article" date="2013" name="Genome Biol.">
        <title>Draft genome of the mountain pine beetle, Dendroctonus ponderosae Hopkins, a major forest pest.</title>
        <authorList>
            <person name="Keeling C.I."/>
            <person name="Yuen M.M."/>
            <person name="Liao N.Y."/>
            <person name="Docking T.R."/>
            <person name="Chan S.K."/>
            <person name="Taylor G.A."/>
            <person name="Palmquist D.L."/>
            <person name="Jackman S.D."/>
            <person name="Nguyen A."/>
            <person name="Li M."/>
            <person name="Henderson H."/>
            <person name="Janes J.K."/>
            <person name="Zhao Y."/>
            <person name="Pandoh P."/>
            <person name="Moore R."/>
            <person name="Sperling F.A."/>
            <person name="Huber D.P."/>
            <person name="Birol I."/>
            <person name="Jones S.J."/>
            <person name="Bohlmann J."/>
        </authorList>
    </citation>
    <scope>NUCLEOTIDE SEQUENCE</scope>
</reference>
<dbReference type="PANTHER" id="PTHR11662">
    <property type="entry name" value="SOLUTE CARRIER FAMILY 17"/>
    <property type="match status" value="1"/>
</dbReference>
<keyword evidence="6" id="KW-0472">Membrane</keyword>
<gene>
    <name evidence="8" type="ORF">YQE_05806</name>
</gene>
<dbReference type="GO" id="GO:0006814">
    <property type="term" value="P:sodium ion transport"/>
    <property type="evidence" value="ECO:0007669"/>
    <property type="project" value="UniProtKB-KW"/>
</dbReference>
<accession>N6U7T6</accession>
<dbReference type="HOGENOM" id="CLU_372398_0_0_1"/>
<evidence type="ECO:0000256" key="3">
    <source>
        <dbReference type="ARBA" id="ARBA00022692"/>
    </source>
</evidence>
<dbReference type="InterPro" id="IPR036259">
    <property type="entry name" value="MFS_trans_sf"/>
</dbReference>
<dbReference type="Pfam" id="PF07690">
    <property type="entry name" value="MFS_1"/>
    <property type="match status" value="2"/>
</dbReference>
<sequence length="747" mass="83657">MPLQDNARRRISVMEKSTDHLTKEQYFVDENSSETADKGPRFGCRYVQSMLLCLALVSGIGTRTNIAVAVVAMTDKYASPNPNVPTYDWNNTSVIISSFFWTYISLQVLAGHLGRKYGPKYFLFGTSLLNFFACAAIPFSAARLGSYGVIACRIVQGMCQGFLYPSIQVMMGTWIPKEERATLNNLIFAGVAIGGIYSTLLTGYISASWWGWTYSFYILSLVGFLWCILWLFFGHDSPAKHPRITKEEKKYIQSSLKQEDDIQLPTPWKQIFTCVPLYAILIAYVGNLFGYAVMTTEIPTYLAKVMSFDVKRNAINNAIPTAVSLLASMITGPASDWLIQKQYLSTLNTRRFAQIIGSYGNAICLIWMSFLSKDQAYMAVIILSFASTLTSFVQIGCNVNHLDLSPRFSGVIFGILNAIGQLASVVAPLFVQFAVTDTKSIEQWRTVFIITAGFFITGASVFYFLASATRQTWDGPDLKDLSENKKKTVQCRTEFVQNRIMTKQVETKDNYLKKEVEDEAIDKGPIFGCRHVQALLLFCGITVELMTRLSLSLSIVAMTKQTSENHNIPTYDWKDSNLIISSFYWGYLVFQLLAGQLSKNYGSRWILFGAMGINSFATIAIPMAAHYFGSEGVMAFRILQGLSQGGIFPTCYNMLGRWAPKNERARIITFVYSGMSLGTIVCFPITGIISASYLGWPASFYLFGGLGFVWSVVWIWFGHNSPASHPSITPEEKRYIEVSLNQEMEIE</sequence>
<dbReference type="GO" id="GO:0006820">
    <property type="term" value="P:monoatomic anion transport"/>
    <property type="evidence" value="ECO:0007669"/>
    <property type="project" value="TreeGrafter"/>
</dbReference>
<evidence type="ECO:0000256" key="6">
    <source>
        <dbReference type="ARBA" id="ARBA00023136"/>
    </source>
</evidence>
<evidence type="ECO:0000256" key="7">
    <source>
        <dbReference type="ARBA" id="ARBA00023201"/>
    </source>
</evidence>
<dbReference type="InterPro" id="IPR020846">
    <property type="entry name" value="MFS_dom"/>
</dbReference>
<dbReference type="AlphaFoldDB" id="N6U7T6"/>
<dbReference type="PROSITE" id="PS50850">
    <property type="entry name" value="MFS"/>
    <property type="match status" value="2"/>
</dbReference>
<protein>
    <submittedName>
        <fullName evidence="8">Uncharacterized protein</fullName>
    </submittedName>
</protein>
<evidence type="ECO:0000256" key="1">
    <source>
        <dbReference type="ARBA" id="ARBA00004141"/>
    </source>
</evidence>
<keyword evidence="7" id="KW-0739">Sodium transport</keyword>
<dbReference type="GO" id="GO:0022857">
    <property type="term" value="F:transmembrane transporter activity"/>
    <property type="evidence" value="ECO:0007669"/>
    <property type="project" value="InterPro"/>
</dbReference>
<evidence type="ECO:0000256" key="2">
    <source>
        <dbReference type="ARBA" id="ARBA00008586"/>
    </source>
</evidence>
<keyword evidence="5" id="KW-0915">Sodium</keyword>
<dbReference type="FunFam" id="1.20.1250.20:FF:000532">
    <property type="entry name" value="SLC (SoLute Carrier) homolog"/>
    <property type="match status" value="1"/>
</dbReference>
<dbReference type="SUPFAM" id="SSF103473">
    <property type="entry name" value="MFS general substrate transporter"/>
    <property type="match status" value="2"/>
</dbReference>